<protein>
    <submittedName>
        <fullName evidence="1">Uncharacterized protein</fullName>
    </submittedName>
</protein>
<dbReference type="Proteomes" id="UP000708208">
    <property type="component" value="Unassembled WGS sequence"/>
</dbReference>
<keyword evidence="2" id="KW-1185">Reference proteome</keyword>
<dbReference type="OrthoDB" id="8185268at2759"/>
<evidence type="ECO:0000313" key="1">
    <source>
        <dbReference type="EMBL" id="CAG7825359.1"/>
    </source>
</evidence>
<evidence type="ECO:0000313" key="2">
    <source>
        <dbReference type="Proteomes" id="UP000708208"/>
    </source>
</evidence>
<accession>A0A8J2PJU0</accession>
<organism evidence="1 2">
    <name type="scientific">Allacma fusca</name>
    <dbReference type="NCBI Taxonomy" id="39272"/>
    <lineage>
        <taxon>Eukaryota</taxon>
        <taxon>Metazoa</taxon>
        <taxon>Ecdysozoa</taxon>
        <taxon>Arthropoda</taxon>
        <taxon>Hexapoda</taxon>
        <taxon>Collembola</taxon>
        <taxon>Symphypleona</taxon>
        <taxon>Sminthuridae</taxon>
        <taxon>Allacma</taxon>
    </lineage>
</organism>
<proteinExistence type="predicted"/>
<gene>
    <name evidence="1" type="ORF">AFUS01_LOCUS35473</name>
</gene>
<feature type="non-terminal residue" evidence="1">
    <location>
        <position position="1"/>
    </location>
</feature>
<sequence length="156" mass="17851">MHALYSEMFFAAIDSNSEPECLSTYRSIFLETGLKFGLPKTDTCDRCDSLHRRLREVSNTNLIAIRQIEAEIEEHHLKADSAYTHLRIDTELAKASSHVVTLCIDMQKVMLSPKISASDSYYRTKFSSYNVAVSDPAAENSYMYFWHQTDGRRGQI</sequence>
<dbReference type="AlphaFoldDB" id="A0A8J2PJU0"/>
<name>A0A8J2PJU0_9HEXA</name>
<reference evidence="1" key="1">
    <citation type="submission" date="2021-06" db="EMBL/GenBank/DDBJ databases">
        <authorList>
            <person name="Hodson N. C."/>
            <person name="Mongue J. A."/>
            <person name="Jaron S. K."/>
        </authorList>
    </citation>
    <scope>NUCLEOTIDE SEQUENCE</scope>
</reference>
<comment type="caution">
    <text evidence="1">The sequence shown here is derived from an EMBL/GenBank/DDBJ whole genome shotgun (WGS) entry which is preliminary data.</text>
</comment>
<dbReference type="EMBL" id="CAJVCH010535942">
    <property type="protein sequence ID" value="CAG7825359.1"/>
    <property type="molecule type" value="Genomic_DNA"/>
</dbReference>